<proteinExistence type="predicted"/>
<evidence type="ECO:0000256" key="2">
    <source>
        <dbReference type="ARBA" id="ARBA00011901"/>
    </source>
</evidence>
<dbReference type="CDD" id="cd02696">
    <property type="entry name" value="MurNAc-LAA"/>
    <property type="match status" value="1"/>
</dbReference>
<reference evidence="5 6" key="1">
    <citation type="submission" date="2017-11" db="EMBL/GenBank/DDBJ databases">
        <title>Rhodohalobacter 15182 sp. nov., isolated from a salt lake.</title>
        <authorList>
            <person name="Han S."/>
        </authorList>
    </citation>
    <scope>NUCLEOTIDE SEQUENCE [LARGE SCALE GENOMIC DNA]</scope>
    <source>
        <strain evidence="5 6">15182</strain>
    </source>
</reference>
<evidence type="ECO:0000313" key="5">
    <source>
        <dbReference type="EMBL" id="PKD45330.1"/>
    </source>
</evidence>
<dbReference type="InterPro" id="IPR002508">
    <property type="entry name" value="MurNAc-LAA_cat"/>
</dbReference>
<comment type="caution">
    <text evidence="5">The sequence shown here is derived from an EMBL/GenBank/DDBJ whole genome shotgun (WGS) entry which is preliminary data.</text>
</comment>
<gene>
    <name evidence="5" type="ORF">CWD77_01355</name>
</gene>
<dbReference type="EMBL" id="PISP01000001">
    <property type="protein sequence ID" value="PKD45330.1"/>
    <property type="molecule type" value="Genomic_DNA"/>
</dbReference>
<dbReference type="OrthoDB" id="9806267at2"/>
<dbReference type="SUPFAM" id="SSF53187">
    <property type="entry name" value="Zn-dependent exopeptidases"/>
    <property type="match status" value="1"/>
</dbReference>
<dbReference type="GO" id="GO:0030288">
    <property type="term" value="C:outer membrane-bounded periplasmic space"/>
    <property type="evidence" value="ECO:0007669"/>
    <property type="project" value="TreeGrafter"/>
</dbReference>
<sequence length="243" mass="26859">MDFNVIVLDAGHGGHDPGTENRSMGLHEKDIALAVTLKVGEYIKEHIPDVEVVYTRNDDTFVPLSERGLTATRNRGDLFVSIHVNAAPNSPSAHGTETFFLGLARSESALEVMKRENSVVDLENGPGSLDLSEEELLVYELTNTGNLAISERIASMVENQFKNRAQRRSRGVKQAGLEALWHASTPAVLIELGFLSNPTEARFLNSEYGQTIMASAIFRAIRDFKLEYDKSIRNDRGNQASNE</sequence>
<dbReference type="FunFam" id="3.40.630.40:FF:000005">
    <property type="entry name" value="N-acetylmuramoyl-L-alanine amidase (AmiA)"/>
    <property type="match status" value="1"/>
</dbReference>
<dbReference type="GO" id="GO:0008745">
    <property type="term" value="F:N-acetylmuramoyl-L-alanine amidase activity"/>
    <property type="evidence" value="ECO:0007669"/>
    <property type="project" value="UniProtKB-EC"/>
</dbReference>
<evidence type="ECO:0000259" key="4">
    <source>
        <dbReference type="SMART" id="SM00646"/>
    </source>
</evidence>
<dbReference type="Gene3D" id="3.40.630.40">
    <property type="entry name" value="Zn-dependent exopeptidases"/>
    <property type="match status" value="1"/>
</dbReference>
<dbReference type="AlphaFoldDB" id="A0A2N0VMB5"/>
<dbReference type="GO" id="GO:0009253">
    <property type="term" value="P:peptidoglycan catabolic process"/>
    <property type="evidence" value="ECO:0007669"/>
    <property type="project" value="InterPro"/>
</dbReference>
<protein>
    <recommendedName>
        <fullName evidence="2">N-acetylmuramoyl-L-alanine amidase</fullName>
        <ecNumber evidence="2">3.5.1.28</ecNumber>
    </recommendedName>
</protein>
<feature type="domain" description="MurNAc-LAA" evidence="4">
    <location>
        <begin position="68"/>
        <end position="222"/>
    </location>
</feature>
<keyword evidence="6" id="KW-1185">Reference proteome</keyword>
<keyword evidence="3" id="KW-0378">Hydrolase</keyword>
<comment type="catalytic activity">
    <reaction evidence="1">
        <text>Hydrolyzes the link between N-acetylmuramoyl residues and L-amino acid residues in certain cell-wall glycopeptides.</text>
        <dbReference type="EC" id="3.5.1.28"/>
    </reaction>
</comment>
<dbReference type="SMART" id="SM00646">
    <property type="entry name" value="Ami_3"/>
    <property type="match status" value="1"/>
</dbReference>
<dbReference type="EC" id="3.5.1.28" evidence="2"/>
<dbReference type="PANTHER" id="PTHR30404:SF0">
    <property type="entry name" value="N-ACETYLMURAMOYL-L-ALANINE AMIDASE AMIC"/>
    <property type="match status" value="1"/>
</dbReference>
<accession>A0A2N0VMB5</accession>
<evidence type="ECO:0000256" key="1">
    <source>
        <dbReference type="ARBA" id="ARBA00001561"/>
    </source>
</evidence>
<dbReference type="PANTHER" id="PTHR30404">
    <property type="entry name" value="N-ACETYLMURAMOYL-L-ALANINE AMIDASE"/>
    <property type="match status" value="1"/>
</dbReference>
<organism evidence="5 6">
    <name type="scientific">Rhodohalobacter barkolensis</name>
    <dbReference type="NCBI Taxonomy" id="2053187"/>
    <lineage>
        <taxon>Bacteria</taxon>
        <taxon>Pseudomonadati</taxon>
        <taxon>Balneolota</taxon>
        <taxon>Balneolia</taxon>
        <taxon>Balneolales</taxon>
        <taxon>Balneolaceae</taxon>
        <taxon>Rhodohalobacter</taxon>
    </lineage>
</organism>
<dbReference type="Pfam" id="PF01520">
    <property type="entry name" value="Amidase_3"/>
    <property type="match status" value="1"/>
</dbReference>
<evidence type="ECO:0000313" key="6">
    <source>
        <dbReference type="Proteomes" id="UP000233398"/>
    </source>
</evidence>
<evidence type="ECO:0000256" key="3">
    <source>
        <dbReference type="ARBA" id="ARBA00022801"/>
    </source>
</evidence>
<dbReference type="InterPro" id="IPR050695">
    <property type="entry name" value="N-acetylmuramoyl_amidase_3"/>
</dbReference>
<name>A0A2N0VMB5_9BACT</name>
<dbReference type="Proteomes" id="UP000233398">
    <property type="component" value="Unassembled WGS sequence"/>
</dbReference>